<feature type="compositionally biased region" description="Basic and acidic residues" evidence="1">
    <location>
        <begin position="298"/>
        <end position="312"/>
    </location>
</feature>
<dbReference type="CDD" id="cd20273">
    <property type="entry name" value="Complex1_LYR_unchar"/>
    <property type="match status" value="1"/>
</dbReference>
<dbReference type="Proteomes" id="UP001273166">
    <property type="component" value="Unassembled WGS sequence"/>
</dbReference>
<feature type="region of interest" description="Disordered" evidence="1">
    <location>
        <begin position="298"/>
        <end position="360"/>
    </location>
</feature>
<dbReference type="InterPro" id="IPR046896">
    <property type="entry name" value="Cup1-like_N"/>
</dbReference>
<keyword evidence="4" id="KW-1185">Reference proteome</keyword>
<evidence type="ECO:0000313" key="3">
    <source>
        <dbReference type="EMBL" id="KAK3303623.1"/>
    </source>
</evidence>
<protein>
    <recommendedName>
        <fullName evidence="2">Complex 1 LYR protein domain-containing protein</fullName>
    </recommendedName>
</protein>
<proteinExistence type="predicted"/>
<organism evidence="3 4">
    <name type="scientific">Chaetomium strumarium</name>
    <dbReference type="NCBI Taxonomy" id="1170767"/>
    <lineage>
        <taxon>Eukaryota</taxon>
        <taxon>Fungi</taxon>
        <taxon>Dikarya</taxon>
        <taxon>Ascomycota</taxon>
        <taxon>Pezizomycotina</taxon>
        <taxon>Sordariomycetes</taxon>
        <taxon>Sordariomycetidae</taxon>
        <taxon>Sordariales</taxon>
        <taxon>Chaetomiaceae</taxon>
        <taxon>Chaetomium</taxon>
    </lineage>
</organism>
<dbReference type="RefSeq" id="XP_062719403.1">
    <property type="nucleotide sequence ID" value="XM_062869810.1"/>
</dbReference>
<evidence type="ECO:0000259" key="2">
    <source>
        <dbReference type="Pfam" id="PF05347"/>
    </source>
</evidence>
<reference evidence="3" key="2">
    <citation type="submission" date="2023-06" db="EMBL/GenBank/DDBJ databases">
        <authorList>
            <consortium name="Lawrence Berkeley National Laboratory"/>
            <person name="Mondo S.J."/>
            <person name="Hensen N."/>
            <person name="Bonometti L."/>
            <person name="Westerberg I."/>
            <person name="Brannstrom I.O."/>
            <person name="Guillou S."/>
            <person name="Cros-Aarteil S."/>
            <person name="Calhoun S."/>
            <person name="Haridas S."/>
            <person name="Kuo A."/>
            <person name="Pangilinan J."/>
            <person name="Riley R."/>
            <person name="Labutti K."/>
            <person name="Andreopoulos B."/>
            <person name="Lipzen A."/>
            <person name="Chen C."/>
            <person name="Yanf M."/>
            <person name="Daum C."/>
            <person name="Ng V."/>
            <person name="Clum A."/>
            <person name="Steindorff A."/>
            <person name="Ohm R."/>
            <person name="Martin F."/>
            <person name="Silar P."/>
            <person name="Natvig D."/>
            <person name="Lalanne C."/>
            <person name="Gautier V."/>
            <person name="Ament-Velasquez S.L."/>
            <person name="Kruys A."/>
            <person name="Hutchinson M.I."/>
            <person name="Powell A.J."/>
            <person name="Barry K."/>
            <person name="Miller A.N."/>
            <person name="Grigoriev I.V."/>
            <person name="Debuchy R."/>
            <person name="Gladieux P."/>
            <person name="Thoren M.H."/>
            <person name="Johannesson H."/>
        </authorList>
    </citation>
    <scope>NUCLEOTIDE SEQUENCE</scope>
    <source>
        <strain evidence="3">CBS 333.67</strain>
    </source>
</reference>
<name>A0AAJ0GP66_9PEZI</name>
<sequence length="360" mass="40261">MPLFFNPARSSRHRRACFALYRSLIRQGLRVPLPGELSTASPLGPTNPIKTLIRNGFRRNKRDTSPRLIVSALKNGYRYLTLLSRAADPSAPEHTSVLGFLRENQARVLVIREKAAAEASKRISTAPIEGRPTLIKKISADGEPPVYAPAAPPRPLSSFPSGVRKPPTLGATMGVPFLRLKKPQPRFLERVLRQKSQRKEKRIAKIMEMQGEGLDAAVAEDQWEELVAEMLARKGGRGAEAVKKGGRRDKSTYRQTLWDAVVNQMQVSESERQDLVARANAMWQIVLAEQDMALKEEKERLAKEGKDPEEAQLRVWARPVWARRKRKPTKSTDQQKEQGGVGGETGEAEESEETHTPKTA</sequence>
<dbReference type="EMBL" id="JAUDZG010000006">
    <property type="protein sequence ID" value="KAK3303623.1"/>
    <property type="molecule type" value="Genomic_DNA"/>
</dbReference>
<feature type="domain" description="Complex 1 LYR protein" evidence="2">
    <location>
        <begin position="16"/>
        <end position="81"/>
    </location>
</feature>
<dbReference type="AlphaFoldDB" id="A0AAJ0GP66"/>
<dbReference type="Pfam" id="PF05347">
    <property type="entry name" value="Complex1_LYR"/>
    <property type="match status" value="1"/>
</dbReference>
<dbReference type="GeneID" id="87888639"/>
<evidence type="ECO:0000313" key="4">
    <source>
        <dbReference type="Proteomes" id="UP001273166"/>
    </source>
</evidence>
<reference evidence="3" key="1">
    <citation type="journal article" date="2023" name="Mol. Phylogenet. Evol.">
        <title>Genome-scale phylogeny and comparative genomics of the fungal order Sordariales.</title>
        <authorList>
            <person name="Hensen N."/>
            <person name="Bonometti L."/>
            <person name="Westerberg I."/>
            <person name="Brannstrom I.O."/>
            <person name="Guillou S."/>
            <person name="Cros-Aarteil S."/>
            <person name="Calhoun S."/>
            <person name="Haridas S."/>
            <person name="Kuo A."/>
            <person name="Mondo S."/>
            <person name="Pangilinan J."/>
            <person name="Riley R."/>
            <person name="LaButti K."/>
            <person name="Andreopoulos B."/>
            <person name="Lipzen A."/>
            <person name="Chen C."/>
            <person name="Yan M."/>
            <person name="Daum C."/>
            <person name="Ng V."/>
            <person name="Clum A."/>
            <person name="Steindorff A."/>
            <person name="Ohm R.A."/>
            <person name="Martin F."/>
            <person name="Silar P."/>
            <person name="Natvig D.O."/>
            <person name="Lalanne C."/>
            <person name="Gautier V."/>
            <person name="Ament-Velasquez S.L."/>
            <person name="Kruys A."/>
            <person name="Hutchinson M.I."/>
            <person name="Powell A.J."/>
            <person name="Barry K."/>
            <person name="Miller A.N."/>
            <person name="Grigoriev I.V."/>
            <person name="Debuchy R."/>
            <person name="Gladieux P."/>
            <person name="Hiltunen Thoren M."/>
            <person name="Johannesson H."/>
        </authorList>
    </citation>
    <scope>NUCLEOTIDE SEQUENCE</scope>
    <source>
        <strain evidence="3">CBS 333.67</strain>
    </source>
</reference>
<gene>
    <name evidence="3" type="ORF">B0T15DRAFT_540805</name>
</gene>
<evidence type="ECO:0000256" key="1">
    <source>
        <dbReference type="SAM" id="MobiDB-lite"/>
    </source>
</evidence>
<dbReference type="InterPro" id="IPR008011">
    <property type="entry name" value="Complex1_LYR_dom"/>
</dbReference>
<accession>A0AAJ0GP66</accession>
<comment type="caution">
    <text evidence="3">The sequence shown here is derived from an EMBL/GenBank/DDBJ whole genome shotgun (WGS) entry which is preliminary data.</text>
</comment>